<organism evidence="2 3">
    <name type="scientific">Lujinxingia litoralis</name>
    <dbReference type="NCBI Taxonomy" id="2211119"/>
    <lineage>
        <taxon>Bacteria</taxon>
        <taxon>Deltaproteobacteria</taxon>
        <taxon>Bradymonadales</taxon>
        <taxon>Lujinxingiaceae</taxon>
        <taxon>Lujinxingia</taxon>
    </lineage>
</organism>
<evidence type="ECO:0000256" key="1">
    <source>
        <dbReference type="SAM" id="MobiDB-lite"/>
    </source>
</evidence>
<dbReference type="OrthoDB" id="7391570at2"/>
<comment type="caution">
    <text evidence="2">The sequence shown here is derived from an EMBL/GenBank/DDBJ whole genome shotgun (WGS) entry which is preliminary data.</text>
</comment>
<feature type="region of interest" description="Disordered" evidence="1">
    <location>
        <begin position="73"/>
        <end position="173"/>
    </location>
</feature>
<reference evidence="2 3" key="1">
    <citation type="submission" date="2018-05" db="EMBL/GenBank/DDBJ databases">
        <title>Lujinxingia marina gen. nov. sp. nov., a new facultative anaerobic member of the class Deltaproteobacteria, and proposal of Lujinxingaceae fam. nov.</title>
        <authorList>
            <person name="Li C.-M."/>
        </authorList>
    </citation>
    <scope>NUCLEOTIDE SEQUENCE [LARGE SCALE GENOMIC DNA]</scope>
    <source>
        <strain evidence="2 3">B210</strain>
    </source>
</reference>
<accession>A0A328C591</accession>
<dbReference type="Proteomes" id="UP000249169">
    <property type="component" value="Unassembled WGS sequence"/>
</dbReference>
<protein>
    <submittedName>
        <fullName evidence="2">Uncharacterized protein</fullName>
    </submittedName>
</protein>
<keyword evidence="3" id="KW-1185">Reference proteome</keyword>
<feature type="compositionally biased region" description="Low complexity" evidence="1">
    <location>
        <begin position="97"/>
        <end position="112"/>
    </location>
</feature>
<gene>
    <name evidence="2" type="ORF">DL240_12960</name>
</gene>
<proteinExistence type="predicted"/>
<evidence type="ECO:0000313" key="2">
    <source>
        <dbReference type="EMBL" id="RAL21755.1"/>
    </source>
</evidence>
<evidence type="ECO:0000313" key="3">
    <source>
        <dbReference type="Proteomes" id="UP000249169"/>
    </source>
</evidence>
<dbReference type="AlphaFoldDB" id="A0A328C591"/>
<sequence length="173" mass="18102">MTDQKTLLVPCPGCQAHVRVFEDIPRGGCPFCGVEFDPAQARQARARVGELARGRAAGLAAASAMGLTLLTACEHGEGPTTEPDEAPAQMQVQEPLDASPASANSPNDAAPSGDDASEGESTDPTPEEDDVWDAPRVVVDEQLYGAPPFDEEDLELMTAPAPEDGEARESEGD</sequence>
<name>A0A328C591_9DELT</name>
<feature type="compositionally biased region" description="Acidic residues" evidence="1">
    <location>
        <begin position="115"/>
        <end position="132"/>
    </location>
</feature>
<dbReference type="RefSeq" id="WP_111730318.1">
    <property type="nucleotide sequence ID" value="NZ_QHKO01000005.1"/>
</dbReference>
<dbReference type="EMBL" id="QHKO01000005">
    <property type="protein sequence ID" value="RAL21755.1"/>
    <property type="molecule type" value="Genomic_DNA"/>
</dbReference>